<dbReference type="Gene3D" id="3.30.1490.30">
    <property type="match status" value="1"/>
</dbReference>
<dbReference type="Gene3D" id="3.40.50.670">
    <property type="match status" value="1"/>
</dbReference>
<dbReference type="EC" id="5.6.2.2" evidence="5"/>
<keyword evidence="7" id="KW-0547">Nucleotide-binding</keyword>
<evidence type="ECO:0000256" key="10">
    <source>
        <dbReference type="ARBA" id="ARBA00023029"/>
    </source>
</evidence>
<accession>A0A6C0AMM4</accession>
<dbReference type="PROSITE" id="PS50880">
    <property type="entry name" value="TOPRIM"/>
    <property type="match status" value="1"/>
</dbReference>
<evidence type="ECO:0000256" key="1">
    <source>
        <dbReference type="ARBA" id="ARBA00000185"/>
    </source>
</evidence>
<dbReference type="SMART" id="SM00433">
    <property type="entry name" value="TOP2c"/>
    <property type="match status" value="1"/>
</dbReference>
<dbReference type="Gene3D" id="3.30.1360.40">
    <property type="match status" value="1"/>
</dbReference>
<dbReference type="InterPro" id="IPR013506">
    <property type="entry name" value="Topo_IIA_bsu_dom2"/>
</dbReference>
<dbReference type="Gene3D" id="1.10.268.10">
    <property type="entry name" value="Topoisomerase, domain 3"/>
    <property type="match status" value="1"/>
</dbReference>
<evidence type="ECO:0000256" key="11">
    <source>
        <dbReference type="ARBA" id="ARBA00023125"/>
    </source>
</evidence>
<dbReference type="PRINTS" id="PR00418">
    <property type="entry name" value="TPI2FAMILY"/>
</dbReference>
<proteinExistence type="inferred from homology"/>
<dbReference type="InterPro" id="IPR002205">
    <property type="entry name" value="Topo_IIA_dom_A"/>
</dbReference>
<evidence type="ECO:0000256" key="7">
    <source>
        <dbReference type="ARBA" id="ARBA00022741"/>
    </source>
</evidence>
<dbReference type="Pfam" id="PF00204">
    <property type="entry name" value="DNA_gyraseB"/>
    <property type="match status" value="1"/>
</dbReference>
<dbReference type="Pfam" id="PF02518">
    <property type="entry name" value="HATPase_c"/>
    <property type="match status" value="1"/>
</dbReference>
<evidence type="ECO:0000256" key="6">
    <source>
        <dbReference type="ARBA" id="ARBA00022723"/>
    </source>
</evidence>
<dbReference type="Pfam" id="PF00521">
    <property type="entry name" value="DNA_topoisoIV"/>
    <property type="match status" value="1"/>
</dbReference>
<protein>
    <recommendedName>
        <fullName evidence="5">DNA topoisomerase (ATP-hydrolyzing)</fullName>
        <ecNumber evidence="5">5.6.2.2</ecNumber>
    </recommendedName>
</protein>
<comment type="similarity">
    <text evidence="4">Belongs to the type II topoisomerase family.</text>
</comment>
<dbReference type="InterPro" id="IPR013760">
    <property type="entry name" value="Topo_IIA-like_dom_sf"/>
</dbReference>
<keyword evidence="9" id="KW-0460">Magnesium</keyword>
<dbReference type="SMART" id="SM00434">
    <property type="entry name" value="TOP4c"/>
    <property type="match status" value="1"/>
</dbReference>
<dbReference type="InterPro" id="IPR001154">
    <property type="entry name" value="TopoII_euk"/>
</dbReference>
<dbReference type="PANTHER" id="PTHR10169">
    <property type="entry name" value="DNA TOPOISOMERASE/GYRASE"/>
    <property type="match status" value="1"/>
</dbReference>
<dbReference type="InterPro" id="IPR003594">
    <property type="entry name" value="HATPase_dom"/>
</dbReference>
<dbReference type="Gene3D" id="3.90.199.10">
    <property type="entry name" value="Topoisomerase II, domain 5"/>
    <property type="match status" value="1"/>
</dbReference>
<dbReference type="SUPFAM" id="SSF54211">
    <property type="entry name" value="Ribosomal protein S5 domain 2-like"/>
    <property type="match status" value="1"/>
</dbReference>
<dbReference type="GO" id="GO:0003677">
    <property type="term" value="F:DNA binding"/>
    <property type="evidence" value="ECO:0007669"/>
    <property type="project" value="UniProtKB-KW"/>
</dbReference>
<dbReference type="GO" id="GO:0005634">
    <property type="term" value="C:nucleus"/>
    <property type="evidence" value="ECO:0007669"/>
    <property type="project" value="TreeGrafter"/>
</dbReference>
<evidence type="ECO:0000256" key="5">
    <source>
        <dbReference type="ARBA" id="ARBA00012895"/>
    </source>
</evidence>
<feature type="coiled-coil region" evidence="13">
    <location>
        <begin position="1100"/>
        <end position="1127"/>
    </location>
</feature>
<dbReference type="PROSITE" id="PS52040">
    <property type="entry name" value="TOPO_IIA"/>
    <property type="match status" value="1"/>
</dbReference>
<feature type="domain" description="Topo IIA-type catalytic" evidence="15">
    <location>
        <begin position="701"/>
        <end position="1137"/>
    </location>
</feature>
<dbReference type="Gene3D" id="3.30.565.10">
    <property type="entry name" value="Histidine kinase-like ATPase, C-terminal domain"/>
    <property type="match status" value="1"/>
</dbReference>
<dbReference type="InterPro" id="IPR036890">
    <property type="entry name" value="HATPase_C_sf"/>
</dbReference>
<comment type="cofactor">
    <cofactor evidence="2">
        <name>Ca(2+)</name>
        <dbReference type="ChEBI" id="CHEBI:29108"/>
    </cofactor>
</comment>
<dbReference type="InterPro" id="IPR031660">
    <property type="entry name" value="TOPRIM_C"/>
</dbReference>
<evidence type="ECO:0000256" key="2">
    <source>
        <dbReference type="ARBA" id="ARBA00001913"/>
    </source>
</evidence>
<dbReference type="InterPro" id="IPR014721">
    <property type="entry name" value="Ribsml_uS5_D2-typ_fold_subgr"/>
</dbReference>
<dbReference type="InterPro" id="IPR013759">
    <property type="entry name" value="Topo_IIA_B_C"/>
</dbReference>
<dbReference type="InterPro" id="IPR006171">
    <property type="entry name" value="TOPRIM_dom"/>
</dbReference>
<dbReference type="PANTHER" id="PTHR10169:SF38">
    <property type="entry name" value="DNA TOPOISOMERASE 2"/>
    <property type="match status" value="1"/>
</dbReference>
<evidence type="ECO:0000256" key="3">
    <source>
        <dbReference type="ARBA" id="ARBA00001946"/>
    </source>
</evidence>
<name>A0A6C0AMM4_9ZZZZ</name>
<comment type="cofactor">
    <cofactor evidence="3">
        <name>Mg(2+)</name>
        <dbReference type="ChEBI" id="CHEBI:18420"/>
    </cofactor>
</comment>
<dbReference type="EMBL" id="MN740714">
    <property type="protein sequence ID" value="QHS80545.1"/>
    <property type="molecule type" value="Genomic_DNA"/>
</dbReference>
<dbReference type="FunFam" id="3.40.50.670:FF:000001">
    <property type="entry name" value="DNA topoisomerase 2"/>
    <property type="match status" value="1"/>
</dbReference>
<dbReference type="InterPro" id="IPR020568">
    <property type="entry name" value="Ribosomal_Su5_D2-typ_SF"/>
</dbReference>
<keyword evidence="8" id="KW-0067">ATP-binding</keyword>
<keyword evidence="13" id="KW-0175">Coiled coil</keyword>
<reference evidence="16" key="1">
    <citation type="journal article" date="2020" name="Nature">
        <title>Giant virus diversity and host interactions through global metagenomics.</title>
        <authorList>
            <person name="Schulz F."/>
            <person name="Roux S."/>
            <person name="Paez-Espino D."/>
            <person name="Jungbluth S."/>
            <person name="Walsh D.A."/>
            <person name="Denef V.J."/>
            <person name="McMahon K.D."/>
            <person name="Konstantinidis K.T."/>
            <person name="Eloe-Fadrosh E.A."/>
            <person name="Kyrpides N.C."/>
            <person name="Woyke T."/>
        </authorList>
    </citation>
    <scope>NUCLEOTIDE SEQUENCE</scope>
    <source>
        <strain evidence="16">GVMAG-S-1091796-13</strain>
    </source>
</reference>
<dbReference type="SUPFAM" id="SSF56719">
    <property type="entry name" value="Type II DNA topoisomerase"/>
    <property type="match status" value="1"/>
</dbReference>
<dbReference type="FunFam" id="3.90.199.10:FF:000002">
    <property type="entry name" value="DNA topoisomerase 2"/>
    <property type="match status" value="1"/>
</dbReference>
<dbReference type="GO" id="GO:0046872">
    <property type="term" value="F:metal ion binding"/>
    <property type="evidence" value="ECO:0007669"/>
    <property type="project" value="UniProtKB-KW"/>
</dbReference>
<dbReference type="GO" id="GO:0005524">
    <property type="term" value="F:ATP binding"/>
    <property type="evidence" value="ECO:0007669"/>
    <property type="project" value="UniProtKB-KW"/>
</dbReference>
<dbReference type="InterPro" id="IPR050634">
    <property type="entry name" value="DNA_Topoisomerase_II"/>
</dbReference>
<dbReference type="AlphaFoldDB" id="A0A6C0AMM4"/>
<dbReference type="SMART" id="SM00387">
    <property type="entry name" value="HATPase_c"/>
    <property type="match status" value="1"/>
</dbReference>
<evidence type="ECO:0000256" key="12">
    <source>
        <dbReference type="ARBA" id="ARBA00023235"/>
    </source>
</evidence>
<evidence type="ECO:0000256" key="8">
    <source>
        <dbReference type="ARBA" id="ARBA00022840"/>
    </source>
</evidence>
<evidence type="ECO:0000259" key="14">
    <source>
        <dbReference type="PROSITE" id="PS50880"/>
    </source>
</evidence>
<keyword evidence="6" id="KW-0479">Metal-binding</keyword>
<dbReference type="Pfam" id="PF01751">
    <property type="entry name" value="Toprim"/>
    <property type="match status" value="1"/>
</dbReference>
<organism evidence="16">
    <name type="scientific">viral metagenome</name>
    <dbReference type="NCBI Taxonomy" id="1070528"/>
    <lineage>
        <taxon>unclassified sequences</taxon>
        <taxon>metagenomes</taxon>
        <taxon>organismal metagenomes</taxon>
    </lineage>
</organism>
<dbReference type="InterPro" id="IPR018522">
    <property type="entry name" value="TopoIIA_CS"/>
</dbReference>
<evidence type="ECO:0000313" key="16">
    <source>
        <dbReference type="EMBL" id="QHS80545.1"/>
    </source>
</evidence>
<sequence length="1145" mass="132703">MPKRIEDTYQKLTQREHVLHRSGMYIGSIKKQTEELWVADENSDGSIKMKKKMVLYSPGFMKIFDEILTNATDHSFRDSTVNTIKVDYDKSTGEISVWNNGKGIPVKLHKEHNMYVPELIFGHLLSGSNYDDNSTRTGAGTNGLGSKVVAIYSKKFIIETIDSDEKMRFIQEFTDNMENRSKPKITTNSGKSFTKITFTPDYSRFEMNDLEDDTILLIRKRVLDCIACTNSNVQIYLNGERLKGKGLVDYIGYFFDNEKIINESYTDRICYNNGETVEYIWEYAIVPYSQYEQVSFVNGNATIQGGKHVDYILYQIINRYKKMLEDKKKLKELKPNFIKDKLFVFLRSTVANPSFNSQTKEQLTTPSKDFGCIINVSDQFITKLYKSSITDEIVEFCKFKETSALSRQTDGKKTNKIYIPKLEDALWAGTVRSDQCTLILTEGDSAKTFAMWGRSVVGPERYAVFPLKGKVLNIRDATISQLIGNEEINNIKQIIGLKQDSVYKNTSELRYGKVMLLTDSDVDGSHIRSLLVNFFHYWWPSLIKLDYIQTLRTPIVKAIKGKKIMEFFTEQDYLKWKETGVNLNSYQIRYFKGLGTSKKEDAKETFRRLDELKIDYYYKDKLCDESILLAFEKDKNIKIKSSDNNSNEEVEIVKCSDKRKVWLSKYDKNIYLDMNQNRVSYQDLINKELIHFSIYDNLRSIPSLCDGLKPSQRKILYYMLKKNKRDLIKVAQLSGYVSAETSYHHGEASLQGAIVNMAQNFVGSNNINLLYGDGNFGSRYQCGKDAASPRYIFTRLSDTTQDIFNPNDTPLLNFLNDDGVVIEPEWYLPIIPMVLVNGCEGIGTGYSTFIPTFNPVDIIHNLIKMIGDDTFMPLPLKPYFKGFNGIVEETESGSYITKGRWERLSDYQIKITEIPVGMGVTNYKEFLESFIEKTVVKIKGDKIKPKKKNFELKDVQNKTIDENDNICFIVEFKNKATLDNLIKTKTLEKELKLVKSFSTNNMYLFNENLILTKYKTPVDILLEFFDLRLDYYVKRKDYITKRLQRELEILTSKARFIKEYINGDLDINKRSKDYIVSVLEKLDYVKDEASYDYLLRLPIYSLTLEKIKELEEQCNKKESELKIILSKSPEDLWIIDLKNILKKLI</sequence>
<dbReference type="GO" id="GO:0000712">
    <property type="term" value="P:resolution of meiotic recombination intermediates"/>
    <property type="evidence" value="ECO:0007669"/>
    <property type="project" value="TreeGrafter"/>
</dbReference>
<dbReference type="PRINTS" id="PR01158">
    <property type="entry name" value="TOPISMRASEII"/>
</dbReference>
<dbReference type="PROSITE" id="PS00177">
    <property type="entry name" value="TOPOISOMERASE_II"/>
    <property type="match status" value="1"/>
</dbReference>
<keyword evidence="12" id="KW-0413">Isomerase</keyword>
<comment type="catalytic activity">
    <reaction evidence="1">
        <text>ATP-dependent breakage, passage and rejoining of double-stranded DNA.</text>
        <dbReference type="EC" id="5.6.2.2"/>
    </reaction>
</comment>
<evidence type="ECO:0000259" key="15">
    <source>
        <dbReference type="PROSITE" id="PS52040"/>
    </source>
</evidence>
<dbReference type="InterPro" id="IPR013757">
    <property type="entry name" value="Topo_IIA_A_a_sf"/>
</dbReference>
<dbReference type="Gene3D" id="3.30.230.10">
    <property type="match status" value="1"/>
</dbReference>
<dbReference type="GO" id="GO:0006265">
    <property type="term" value="P:DNA topological change"/>
    <property type="evidence" value="ECO:0007669"/>
    <property type="project" value="InterPro"/>
</dbReference>
<dbReference type="SUPFAM" id="SSF55874">
    <property type="entry name" value="ATPase domain of HSP90 chaperone/DNA topoisomerase II/histidine kinase"/>
    <property type="match status" value="1"/>
</dbReference>
<dbReference type="InterPro" id="IPR001241">
    <property type="entry name" value="Topo_IIA"/>
</dbReference>
<evidence type="ECO:0000256" key="4">
    <source>
        <dbReference type="ARBA" id="ARBA00011080"/>
    </source>
</evidence>
<dbReference type="InterPro" id="IPR013758">
    <property type="entry name" value="Topo_IIA_A/C_ab"/>
</dbReference>
<dbReference type="GO" id="GO:0000819">
    <property type="term" value="P:sister chromatid segregation"/>
    <property type="evidence" value="ECO:0007669"/>
    <property type="project" value="TreeGrafter"/>
</dbReference>
<evidence type="ECO:0000256" key="9">
    <source>
        <dbReference type="ARBA" id="ARBA00022842"/>
    </source>
</evidence>
<evidence type="ECO:0000256" key="13">
    <source>
        <dbReference type="SAM" id="Coils"/>
    </source>
</evidence>
<dbReference type="GO" id="GO:0003918">
    <property type="term" value="F:DNA topoisomerase type II (double strand cut, ATP-hydrolyzing) activity"/>
    <property type="evidence" value="ECO:0007669"/>
    <property type="project" value="UniProtKB-EC"/>
</dbReference>
<keyword evidence="10" id="KW-0799">Topoisomerase</keyword>
<dbReference type="Pfam" id="PF16898">
    <property type="entry name" value="TOPRIM_C"/>
    <property type="match status" value="2"/>
</dbReference>
<feature type="domain" description="Toprim" evidence="14">
    <location>
        <begin position="436"/>
        <end position="550"/>
    </location>
</feature>
<keyword evidence="11" id="KW-0238">DNA-binding</keyword>